<accession>A0A9D1MCE7</accession>
<evidence type="ECO:0000256" key="1">
    <source>
        <dbReference type="ARBA" id="ARBA00022737"/>
    </source>
</evidence>
<dbReference type="PROSITE" id="PS51272">
    <property type="entry name" value="SLH"/>
    <property type="match status" value="2"/>
</dbReference>
<protein>
    <submittedName>
        <fullName evidence="4">S-layer homology domain-containing protein</fullName>
    </submittedName>
</protein>
<dbReference type="AlphaFoldDB" id="A0A9D1MCE7"/>
<dbReference type="Proteomes" id="UP000824109">
    <property type="component" value="Unassembled WGS sequence"/>
</dbReference>
<dbReference type="Pfam" id="PF00395">
    <property type="entry name" value="SLH"/>
    <property type="match status" value="2"/>
</dbReference>
<dbReference type="InterPro" id="IPR001119">
    <property type="entry name" value="SLH_dom"/>
</dbReference>
<feature type="chain" id="PRO_5038430413" evidence="2">
    <location>
        <begin position="24"/>
        <end position="845"/>
    </location>
</feature>
<evidence type="ECO:0000256" key="2">
    <source>
        <dbReference type="SAM" id="SignalP"/>
    </source>
</evidence>
<gene>
    <name evidence="4" type="ORF">IAA61_06580</name>
</gene>
<evidence type="ECO:0000259" key="3">
    <source>
        <dbReference type="PROSITE" id="PS51272"/>
    </source>
</evidence>
<dbReference type="EMBL" id="DVNB01000069">
    <property type="protein sequence ID" value="HIU57462.1"/>
    <property type="molecule type" value="Genomic_DNA"/>
</dbReference>
<organism evidence="4 5">
    <name type="scientific">Candidatus Ornithomonoglobus merdipullorum</name>
    <dbReference type="NCBI Taxonomy" id="2840895"/>
    <lineage>
        <taxon>Bacteria</taxon>
        <taxon>Bacillati</taxon>
        <taxon>Bacillota</taxon>
        <taxon>Clostridia</taxon>
        <taxon>Candidatus Ornithomonoglobus</taxon>
    </lineage>
</organism>
<feature type="signal peptide" evidence="2">
    <location>
        <begin position="1"/>
        <end position="23"/>
    </location>
</feature>
<reference evidence="4" key="1">
    <citation type="submission" date="2020-10" db="EMBL/GenBank/DDBJ databases">
        <authorList>
            <person name="Gilroy R."/>
        </authorList>
    </citation>
    <scope>NUCLEOTIDE SEQUENCE</scope>
    <source>
        <strain evidence="4">USAMLcec3-3695</strain>
    </source>
</reference>
<proteinExistence type="predicted"/>
<comment type="caution">
    <text evidence="4">The sequence shown here is derived from an EMBL/GenBank/DDBJ whole genome shotgun (WGS) entry which is preliminary data.</text>
</comment>
<sequence length="845" mass="91354">MNKRIIASILGGCFAASSIPALAAVPSEAAGTRFEEAVSVLSSLNIMNGDENGQFRLDDTIIRSEVTKMAVTAMGMQEAADNAKGSDDFDDVAADHWANGYINVAASLGLVEGDGDGNFRPNDEISYSEAVAIMVRAAGYDTKAKKNGGYPSGYISVANENKMIKNVEGTANAPISRGNVAILTNNTLETYKMEQTGFGSNAVFEVTDKTLLGDNLETEKFSGQITAVGAAALNGYESVNDDSVRIDDKVYPASAELGSLLGYNVTCYAKKTRSGDSEVILAIPVSGKNKTVELNSDLFSRLTTKNSLNAVEYYADEDSSRVSTAVIAADAQLIYNNRTAEFSTDLIDLEGKQAYMTLLDTDSDSKYDIVFVTEYKNVTVDYVSVNKAVGKDKTVIRFDNDDYKLYLGSSEAEPEDLKEWDVLSIAESLDKSYREIYATRNSFEGKIQAKSEDGYTIDGKLYKLSPDFTEDMSIGTTAEFCLDISGKIAAVKTISKVSDGYAYLTNAYRSNDGETVYIKATDKSGEEVTLALADKPKLNGVTSTPANVLTALTNEGSAVKQLITYSKNSSDKVTEINIANDRSEAGTADINNFTLNKKLEDELYNASTRKFGNIRISDSTIVFDVSDASDVTVTDSSVFENNQTYSGLVYDMSESYTAGVVVLTDTAFKANTSAPAAVVKKITTGMNSNDEQTDILTALVDGEEVSLYAADDTVLVKGEGAKLEEGDIIQYKTDSDGNIAGIRLLLDISAKNDEFVTDTENDMKLVYGKVEKRFADSVNVSVNDGAAANYSIGEDVKVYSVDTTKSKNNITAADFDDVTAYDSDENNRLFIRIYEDEVKELVIVK</sequence>
<feature type="domain" description="SLH" evidence="3">
    <location>
        <begin position="21"/>
        <end position="84"/>
    </location>
</feature>
<name>A0A9D1MCE7_9FIRM</name>
<keyword evidence="1" id="KW-0677">Repeat</keyword>
<evidence type="ECO:0000313" key="4">
    <source>
        <dbReference type="EMBL" id="HIU57462.1"/>
    </source>
</evidence>
<evidence type="ECO:0000313" key="5">
    <source>
        <dbReference type="Proteomes" id="UP000824109"/>
    </source>
</evidence>
<feature type="domain" description="SLH" evidence="3">
    <location>
        <begin position="85"/>
        <end position="148"/>
    </location>
</feature>
<keyword evidence="2" id="KW-0732">Signal</keyword>
<reference evidence="4" key="2">
    <citation type="journal article" date="2021" name="PeerJ">
        <title>Extensive microbial diversity within the chicken gut microbiome revealed by metagenomics and culture.</title>
        <authorList>
            <person name="Gilroy R."/>
            <person name="Ravi A."/>
            <person name="Getino M."/>
            <person name="Pursley I."/>
            <person name="Horton D.L."/>
            <person name="Alikhan N.F."/>
            <person name="Baker D."/>
            <person name="Gharbi K."/>
            <person name="Hall N."/>
            <person name="Watson M."/>
            <person name="Adriaenssens E.M."/>
            <person name="Foster-Nyarko E."/>
            <person name="Jarju S."/>
            <person name="Secka A."/>
            <person name="Antonio M."/>
            <person name="Oren A."/>
            <person name="Chaudhuri R.R."/>
            <person name="La Ragione R."/>
            <person name="Hildebrand F."/>
            <person name="Pallen M.J."/>
        </authorList>
    </citation>
    <scope>NUCLEOTIDE SEQUENCE</scope>
    <source>
        <strain evidence="4">USAMLcec3-3695</strain>
    </source>
</reference>